<dbReference type="InterPro" id="IPR016181">
    <property type="entry name" value="Acyl_CoA_acyltransferase"/>
</dbReference>
<feature type="domain" description="N-acetyltransferase" evidence="1">
    <location>
        <begin position="69"/>
        <end position="150"/>
    </location>
</feature>
<evidence type="ECO:0000313" key="3">
    <source>
        <dbReference type="Proteomes" id="UP001590951"/>
    </source>
</evidence>
<evidence type="ECO:0000259" key="1">
    <source>
        <dbReference type="PROSITE" id="PS51186"/>
    </source>
</evidence>
<dbReference type="PROSITE" id="PS51186">
    <property type="entry name" value="GNAT"/>
    <property type="match status" value="1"/>
</dbReference>
<dbReference type="PANTHER" id="PTHR43233:SF1">
    <property type="entry name" value="FAMILY N-ACETYLTRANSFERASE, PUTATIVE (AFU_ORTHOLOGUE AFUA_6G03350)-RELATED"/>
    <property type="match status" value="1"/>
</dbReference>
<reference evidence="2 3" key="1">
    <citation type="submission" date="2024-09" db="EMBL/GenBank/DDBJ databases">
        <title>Rethinking Asexuality: The Enigmatic Case of Functional Sexual Genes in Lepraria (Stereocaulaceae).</title>
        <authorList>
            <person name="Doellman M."/>
            <person name="Sun Y."/>
            <person name="Barcenas-Pena A."/>
            <person name="Lumbsch H.T."/>
            <person name="Grewe F."/>
        </authorList>
    </citation>
    <scope>NUCLEOTIDE SEQUENCE [LARGE SCALE GENOMIC DNA]</scope>
    <source>
        <strain evidence="2 3">Grewe 0041</strain>
    </source>
</reference>
<dbReference type="EMBL" id="JBHFEH010000014">
    <property type="protein sequence ID" value="KAL2054760.1"/>
    <property type="molecule type" value="Genomic_DNA"/>
</dbReference>
<dbReference type="CDD" id="cd04301">
    <property type="entry name" value="NAT_SF"/>
    <property type="match status" value="1"/>
</dbReference>
<dbReference type="Pfam" id="PF13508">
    <property type="entry name" value="Acetyltransf_7"/>
    <property type="match status" value="1"/>
</dbReference>
<sequence>MLGWLYSYSALPIARRWRGYTVVHSTPTLETYLSLRKATGLTFKNPQAATTGLANTIFAVQISPSSSPDNVVGMGRIMGDGGCFFHLVDMAVHPEHQGRGVGKMIMKELKERMDKNVPETRTVLLFADGKANELYKQYGFVETSTTSPFP</sequence>
<dbReference type="InterPro" id="IPR053144">
    <property type="entry name" value="Acetyltransferase_Butenolide"/>
</dbReference>
<name>A0ABR4BAI3_9LECA</name>
<protein>
    <recommendedName>
        <fullName evidence="1">N-acetyltransferase domain-containing protein</fullName>
    </recommendedName>
</protein>
<accession>A0ABR4BAI3</accession>
<dbReference type="PANTHER" id="PTHR43233">
    <property type="entry name" value="FAMILY N-ACETYLTRANSFERASE, PUTATIVE (AFU_ORTHOLOGUE AFUA_6G03350)-RELATED"/>
    <property type="match status" value="1"/>
</dbReference>
<dbReference type="Gene3D" id="3.40.630.30">
    <property type="match status" value="1"/>
</dbReference>
<dbReference type="SUPFAM" id="SSF55729">
    <property type="entry name" value="Acyl-CoA N-acyltransferases (Nat)"/>
    <property type="match status" value="1"/>
</dbReference>
<organism evidence="2 3">
    <name type="scientific">Lepraria finkii</name>
    <dbReference type="NCBI Taxonomy" id="1340010"/>
    <lineage>
        <taxon>Eukaryota</taxon>
        <taxon>Fungi</taxon>
        <taxon>Dikarya</taxon>
        <taxon>Ascomycota</taxon>
        <taxon>Pezizomycotina</taxon>
        <taxon>Lecanoromycetes</taxon>
        <taxon>OSLEUM clade</taxon>
        <taxon>Lecanoromycetidae</taxon>
        <taxon>Lecanorales</taxon>
        <taxon>Lecanorineae</taxon>
        <taxon>Stereocaulaceae</taxon>
        <taxon>Lepraria</taxon>
    </lineage>
</organism>
<dbReference type="InterPro" id="IPR000182">
    <property type="entry name" value="GNAT_dom"/>
</dbReference>
<dbReference type="Proteomes" id="UP001590951">
    <property type="component" value="Unassembled WGS sequence"/>
</dbReference>
<comment type="caution">
    <text evidence="2">The sequence shown here is derived from an EMBL/GenBank/DDBJ whole genome shotgun (WGS) entry which is preliminary data.</text>
</comment>
<keyword evidence="3" id="KW-1185">Reference proteome</keyword>
<gene>
    <name evidence="2" type="ORF">ABVK25_005064</name>
</gene>
<proteinExistence type="predicted"/>
<evidence type="ECO:0000313" key="2">
    <source>
        <dbReference type="EMBL" id="KAL2054760.1"/>
    </source>
</evidence>